<evidence type="ECO:0000313" key="1">
    <source>
        <dbReference type="EMBL" id="CEN61018.1"/>
    </source>
</evidence>
<protein>
    <recommendedName>
        <fullName evidence="3">F-box domain-containing protein</fullName>
    </recommendedName>
</protein>
<sequence>MDRLPHELVQQIADVIRGPPRPHKHQEYCSCRECRAPIKLASYTTISQTWQAVVERIIWQDIRLGWDKYNSLAQLKEYTSASSSGDIDASSGSHDSGRDSYRRDRIRYIRTLTWTYDPDRSPLRITKEELPEGYNMQFHASLTELFAVLHSWEDTKAGTEMQLSLRVGNTEFIDLPDEVQWALEPSVADLATLDVGQLWHRAKIPHQLHLPPALVDELPVLAYITTFGLHEPDRSDVTPSVFMGLLTRFPHARRVYGGEGHAIPRGAWKALVEQRQEIMDNLPSVPSSVETFKYMIDHAREMSHNPGHNAANYLSPQGFDELSIGFRTLSMRLRKLRLKYVRISSALFWPEENENVDTAGQYWPRLEELLIQEVPPYTADGQWMLENNPEKWYNNSDVSLEDDPDQDWEYDFGDYGPRQDIKRHEAQKMYVAMGRAAQRMPKLRRLDFTFRAEVGEGGPNDLLRLEREPKTGKAELQILSNSGFVVGDEVLDAWKVREAGEGTVQEMMRRHGRVAFEKWPPA</sequence>
<evidence type="ECO:0000313" key="2">
    <source>
        <dbReference type="Proteomes" id="UP000054771"/>
    </source>
</evidence>
<dbReference type="STRING" id="454130.A0A0U5GQ66"/>
<reference evidence="2" key="1">
    <citation type="journal article" date="2016" name="Genome Announc.">
        <title>Draft genome sequences of fungus Aspergillus calidoustus.</title>
        <authorList>
            <person name="Horn F."/>
            <person name="Linde J."/>
            <person name="Mattern D.J."/>
            <person name="Walther G."/>
            <person name="Guthke R."/>
            <person name="Scherlach K."/>
            <person name="Martin K."/>
            <person name="Brakhage A.A."/>
            <person name="Petzke L."/>
            <person name="Valiante V."/>
        </authorList>
    </citation>
    <scope>NUCLEOTIDE SEQUENCE [LARGE SCALE GENOMIC DNA]</scope>
    <source>
        <strain evidence="2">SF006504</strain>
    </source>
</reference>
<keyword evidence="2" id="KW-1185">Reference proteome</keyword>
<dbReference type="OrthoDB" id="4802432at2759"/>
<gene>
    <name evidence="1" type="ORF">ASPCAL07688</name>
</gene>
<name>A0A0U5GQ66_ASPCI</name>
<dbReference type="AlphaFoldDB" id="A0A0U5GQ66"/>
<organism evidence="1 2">
    <name type="scientific">Aspergillus calidoustus</name>
    <dbReference type="NCBI Taxonomy" id="454130"/>
    <lineage>
        <taxon>Eukaryota</taxon>
        <taxon>Fungi</taxon>
        <taxon>Dikarya</taxon>
        <taxon>Ascomycota</taxon>
        <taxon>Pezizomycotina</taxon>
        <taxon>Eurotiomycetes</taxon>
        <taxon>Eurotiomycetidae</taxon>
        <taxon>Eurotiales</taxon>
        <taxon>Aspergillaceae</taxon>
        <taxon>Aspergillus</taxon>
        <taxon>Aspergillus subgen. Nidulantes</taxon>
    </lineage>
</organism>
<dbReference type="Proteomes" id="UP000054771">
    <property type="component" value="Unassembled WGS sequence"/>
</dbReference>
<evidence type="ECO:0008006" key="3">
    <source>
        <dbReference type="Google" id="ProtNLM"/>
    </source>
</evidence>
<accession>A0A0U5GQ66</accession>
<proteinExistence type="predicted"/>
<dbReference type="EMBL" id="CDMC01000006">
    <property type="protein sequence ID" value="CEN61018.1"/>
    <property type="molecule type" value="Genomic_DNA"/>
</dbReference>